<dbReference type="PANTHER" id="PTHR37285">
    <property type="entry name" value="SPORE WALL MATURATION PROTEIN DIT1"/>
    <property type="match status" value="1"/>
</dbReference>
<comment type="caution">
    <text evidence="1">The sequence shown here is derived from an EMBL/GenBank/DDBJ whole genome shotgun (WGS) entry which is preliminary data.</text>
</comment>
<accession>A0A5C4XLM4</accession>
<dbReference type="PANTHER" id="PTHR37285:SF5">
    <property type="entry name" value="SPORE WALL MATURATION PROTEIN DIT1"/>
    <property type="match status" value="1"/>
</dbReference>
<keyword evidence="2" id="KW-1185">Reference proteome</keyword>
<proteinExistence type="predicted"/>
<name>A0A5C4XLM4_9HYPH</name>
<dbReference type="Pfam" id="PF05141">
    <property type="entry name" value="DIT1_PvcA"/>
    <property type="match status" value="1"/>
</dbReference>
<dbReference type="OrthoDB" id="7952121at2"/>
<dbReference type="InterPro" id="IPR007817">
    <property type="entry name" value="Isocyanide_synthase_DIT1"/>
</dbReference>
<sequence>MPSPYTYVNSVLPTSWAPPRIVRERICSESELAELVLSNDPAIAAARDGSIEERILSVFVHEEVLFGDPGFIPANRDRWLENIGHFVKQDLPLQFVAMAFAYKMPNPLKTNRMAPDIGEVLMLRRFKAVLDTIETIYAPGGRLTILEEGILGRCQGVDQASIDAYRRGTPACARIANLKEGQLDFHSLDDMVHQIPNFEARWLFEQERMRELWQQDDPAVLDAYNVTFPNARTSVPMLDYPHAVVAAAYDASQTDSALRYPRDYIDKIAHRKFFAYRSLLALRDATGFLHDLRPHALKLTVSPKPENLSVVPINRWSGILPYHGVPVLHADGRWEILYLGSLGSAVGHVEALHLDGDEDAAPIAYRVVSE</sequence>
<dbReference type="Proteomes" id="UP000311605">
    <property type="component" value="Unassembled WGS sequence"/>
</dbReference>
<protein>
    <submittedName>
        <fullName evidence="1">Uncharacterized protein</fullName>
    </submittedName>
</protein>
<dbReference type="AlphaFoldDB" id="A0A5C4XLM4"/>
<gene>
    <name evidence="1" type="ORF">FHP24_12195</name>
</gene>
<reference evidence="1 2" key="1">
    <citation type="submission" date="2019-06" db="EMBL/GenBank/DDBJ databases">
        <title>The draft genome of Rhizobium smilacinae PTYR-5.</title>
        <authorList>
            <person name="Liu L."/>
            <person name="Li L."/>
            <person name="Zhang X."/>
        </authorList>
    </citation>
    <scope>NUCLEOTIDE SEQUENCE [LARGE SCALE GENOMIC DNA]</scope>
    <source>
        <strain evidence="1 2">PTYR-5</strain>
    </source>
</reference>
<evidence type="ECO:0000313" key="2">
    <source>
        <dbReference type="Proteomes" id="UP000311605"/>
    </source>
</evidence>
<organism evidence="1 2">
    <name type="scientific">Aliirhizobium smilacinae</name>
    <dbReference type="NCBI Taxonomy" id="1395944"/>
    <lineage>
        <taxon>Bacteria</taxon>
        <taxon>Pseudomonadati</taxon>
        <taxon>Pseudomonadota</taxon>
        <taxon>Alphaproteobacteria</taxon>
        <taxon>Hyphomicrobiales</taxon>
        <taxon>Rhizobiaceae</taxon>
        <taxon>Aliirhizobium</taxon>
    </lineage>
</organism>
<evidence type="ECO:0000313" key="1">
    <source>
        <dbReference type="EMBL" id="TNM63560.1"/>
    </source>
</evidence>
<dbReference type="RefSeq" id="WP_139676468.1">
    <property type="nucleotide sequence ID" value="NZ_VDMN01000002.1"/>
</dbReference>
<dbReference type="EMBL" id="VDMN01000002">
    <property type="protein sequence ID" value="TNM63560.1"/>
    <property type="molecule type" value="Genomic_DNA"/>
</dbReference>